<dbReference type="PANTHER" id="PTHR34741:SF2">
    <property type="entry name" value="VESICLE TRANSPORT PROTEIN"/>
    <property type="match status" value="1"/>
</dbReference>
<evidence type="ECO:0000256" key="1">
    <source>
        <dbReference type="SAM" id="Phobius"/>
    </source>
</evidence>
<dbReference type="Gramene" id="KGN64090">
    <property type="protein sequence ID" value="KGN64090"/>
    <property type="gene ID" value="Csa_1G041520"/>
</dbReference>
<dbReference type="PANTHER" id="PTHR34741">
    <property type="entry name" value="IMAP FAMILY MEMBER 1, PUTATIVE-RELATED"/>
    <property type="match status" value="1"/>
</dbReference>
<protein>
    <submittedName>
        <fullName evidence="2">Uncharacterized protein</fullName>
    </submittedName>
</protein>
<evidence type="ECO:0000313" key="3">
    <source>
        <dbReference type="Proteomes" id="UP000029981"/>
    </source>
</evidence>
<keyword evidence="1" id="KW-0472">Membrane</keyword>
<name>A0A0A0LQB6_CUCSA</name>
<dbReference type="EMBL" id="CM002922">
    <property type="protein sequence ID" value="KGN64090.1"/>
    <property type="molecule type" value="Genomic_DNA"/>
</dbReference>
<feature type="transmembrane region" description="Helical" evidence="1">
    <location>
        <begin position="79"/>
        <end position="97"/>
    </location>
</feature>
<reference evidence="2 3" key="2">
    <citation type="journal article" date="2009" name="PLoS ONE">
        <title>An integrated genetic and cytogenetic map of the cucumber genome.</title>
        <authorList>
            <person name="Ren Y."/>
            <person name="Zhang Z."/>
            <person name="Liu J."/>
            <person name="Staub J.E."/>
            <person name="Han Y."/>
            <person name="Cheng Z."/>
            <person name="Li X."/>
            <person name="Lu J."/>
            <person name="Miao H."/>
            <person name="Kang H."/>
            <person name="Xie B."/>
            <person name="Gu X."/>
            <person name="Wang X."/>
            <person name="Du Y."/>
            <person name="Jin W."/>
            <person name="Huang S."/>
        </authorList>
    </citation>
    <scope>NUCLEOTIDE SEQUENCE [LARGE SCALE GENOMIC DNA]</scope>
    <source>
        <strain evidence="3">cv. 9930</strain>
    </source>
</reference>
<reference evidence="2 3" key="1">
    <citation type="journal article" date="2009" name="Nat. Genet.">
        <title>The genome of the cucumber, Cucumis sativus L.</title>
        <authorList>
            <person name="Huang S."/>
            <person name="Li R."/>
            <person name="Zhang Z."/>
            <person name="Li L."/>
            <person name="Gu X."/>
            <person name="Fan W."/>
            <person name="Lucas W.J."/>
            <person name="Wang X."/>
            <person name="Xie B."/>
            <person name="Ni P."/>
            <person name="Ren Y."/>
            <person name="Zhu H."/>
            <person name="Li J."/>
            <person name="Lin K."/>
            <person name="Jin W."/>
            <person name="Fei Z."/>
            <person name="Li G."/>
            <person name="Staub J."/>
            <person name="Kilian A."/>
            <person name="van der Vossen E.A."/>
            <person name="Wu Y."/>
            <person name="Guo J."/>
            <person name="He J."/>
            <person name="Jia Z."/>
            <person name="Ren Y."/>
            <person name="Tian G."/>
            <person name="Lu Y."/>
            <person name="Ruan J."/>
            <person name="Qian W."/>
            <person name="Wang M."/>
            <person name="Huang Q."/>
            <person name="Li B."/>
            <person name="Xuan Z."/>
            <person name="Cao J."/>
            <person name="Asan"/>
            <person name="Wu Z."/>
            <person name="Zhang J."/>
            <person name="Cai Q."/>
            <person name="Bai Y."/>
            <person name="Zhao B."/>
            <person name="Han Y."/>
            <person name="Li Y."/>
            <person name="Li X."/>
            <person name="Wang S."/>
            <person name="Shi Q."/>
            <person name="Liu S."/>
            <person name="Cho W.K."/>
            <person name="Kim J.Y."/>
            <person name="Xu Y."/>
            <person name="Heller-Uszynska K."/>
            <person name="Miao H."/>
            <person name="Cheng Z."/>
            <person name="Zhang S."/>
            <person name="Wu J."/>
            <person name="Yang Y."/>
            <person name="Kang H."/>
            <person name="Li M."/>
            <person name="Liang H."/>
            <person name="Ren X."/>
            <person name="Shi Z."/>
            <person name="Wen M."/>
            <person name="Jian M."/>
            <person name="Yang H."/>
            <person name="Zhang G."/>
            <person name="Yang Z."/>
            <person name="Chen R."/>
            <person name="Liu S."/>
            <person name="Li J."/>
            <person name="Ma L."/>
            <person name="Liu H."/>
            <person name="Zhou Y."/>
            <person name="Zhao J."/>
            <person name="Fang X."/>
            <person name="Li G."/>
            <person name="Fang L."/>
            <person name="Li Y."/>
            <person name="Liu D."/>
            <person name="Zheng H."/>
            <person name="Zhang Y."/>
            <person name="Qin N."/>
            <person name="Li Z."/>
            <person name="Yang G."/>
            <person name="Yang S."/>
            <person name="Bolund L."/>
            <person name="Kristiansen K."/>
            <person name="Zheng H."/>
            <person name="Li S."/>
            <person name="Zhang X."/>
            <person name="Yang H."/>
            <person name="Wang J."/>
            <person name="Sun R."/>
            <person name="Zhang B."/>
            <person name="Jiang S."/>
            <person name="Wang J."/>
            <person name="Du Y."/>
            <person name="Li S."/>
        </authorList>
    </citation>
    <scope>NUCLEOTIDE SEQUENCE [LARGE SCALE GENOMIC DNA]</scope>
    <source>
        <strain evidence="3">cv. 9930</strain>
    </source>
</reference>
<keyword evidence="3" id="KW-1185">Reference proteome</keyword>
<dbReference type="AlphaFoldDB" id="A0A0A0LQB6"/>
<feature type="transmembrane region" description="Helical" evidence="1">
    <location>
        <begin position="109"/>
        <end position="130"/>
    </location>
</feature>
<feature type="transmembrane region" description="Helical" evidence="1">
    <location>
        <begin position="136"/>
        <end position="155"/>
    </location>
</feature>
<reference evidence="2 3" key="4">
    <citation type="journal article" date="2011" name="BMC Genomics">
        <title>RNA-Seq improves annotation of protein-coding genes in the cucumber genome.</title>
        <authorList>
            <person name="Li Z."/>
            <person name="Zhang Z."/>
            <person name="Yan P."/>
            <person name="Huang S."/>
            <person name="Fei Z."/>
            <person name="Lin K."/>
        </authorList>
    </citation>
    <scope>NUCLEOTIDE SEQUENCE [LARGE SCALE GENOMIC DNA]</scope>
    <source>
        <strain evidence="3">cv. 9930</strain>
    </source>
</reference>
<dbReference type="Proteomes" id="UP000029981">
    <property type="component" value="Chromosome 1"/>
</dbReference>
<organism evidence="2 3">
    <name type="scientific">Cucumis sativus</name>
    <name type="common">Cucumber</name>
    <dbReference type="NCBI Taxonomy" id="3659"/>
    <lineage>
        <taxon>Eukaryota</taxon>
        <taxon>Viridiplantae</taxon>
        <taxon>Streptophyta</taxon>
        <taxon>Embryophyta</taxon>
        <taxon>Tracheophyta</taxon>
        <taxon>Spermatophyta</taxon>
        <taxon>Magnoliopsida</taxon>
        <taxon>eudicotyledons</taxon>
        <taxon>Gunneridae</taxon>
        <taxon>Pentapetalae</taxon>
        <taxon>rosids</taxon>
        <taxon>fabids</taxon>
        <taxon>Cucurbitales</taxon>
        <taxon>Cucurbitaceae</taxon>
        <taxon>Benincaseae</taxon>
        <taxon>Cucumis</taxon>
    </lineage>
</organism>
<dbReference type="OMA" id="HIEWTEL"/>
<accession>A0A0A0LQB6</accession>
<gene>
    <name evidence="2" type="ORF">Csa_1G041520</name>
</gene>
<keyword evidence="1" id="KW-1133">Transmembrane helix</keyword>
<sequence length="162" mass="18045">MCRCWVGSCIRKACRLWESLKGEEESGDSGGHGGRKLTMVAEMVEEWKEMIVALCVSSAIGIATVSVQIETNKQLPKTFQFLSIVVLLCFGFVGFAKMTKPIFKTVSKILYCVGGFLGVTAFFIATAIPFAPYFQIIIFILYLLFCFIFMLITTIHNQQPSS</sequence>
<reference evidence="2 3" key="3">
    <citation type="journal article" date="2010" name="BMC Genomics">
        <title>Transcriptome sequencing and comparative analysis of cucumber flowers with different sex types.</title>
        <authorList>
            <person name="Guo S."/>
            <person name="Zheng Y."/>
            <person name="Joung J.G."/>
            <person name="Liu S."/>
            <person name="Zhang Z."/>
            <person name="Crasta O.R."/>
            <person name="Sobral B.W."/>
            <person name="Xu Y."/>
            <person name="Huang S."/>
            <person name="Fei Z."/>
        </authorList>
    </citation>
    <scope>NUCLEOTIDE SEQUENCE [LARGE SCALE GENOMIC DNA]</scope>
    <source>
        <strain evidence="3">cv. 9930</strain>
    </source>
</reference>
<keyword evidence="1" id="KW-0812">Transmembrane</keyword>
<evidence type="ECO:0000313" key="2">
    <source>
        <dbReference type="EMBL" id="KGN64090.1"/>
    </source>
</evidence>
<proteinExistence type="predicted"/>
<feature type="transmembrane region" description="Helical" evidence="1">
    <location>
        <begin position="50"/>
        <end position="67"/>
    </location>
</feature>